<dbReference type="EMBL" id="UOFF01000207">
    <property type="protein sequence ID" value="VAW56272.1"/>
    <property type="molecule type" value="Genomic_DNA"/>
</dbReference>
<proteinExistence type="predicted"/>
<protein>
    <recommendedName>
        <fullName evidence="2">Tyr recombinase domain-containing protein</fullName>
    </recommendedName>
</protein>
<evidence type="ECO:0000313" key="3">
    <source>
        <dbReference type="EMBL" id="VAW56272.1"/>
    </source>
</evidence>
<keyword evidence="1" id="KW-0233">DNA recombination</keyword>
<dbReference type="GO" id="GO:0015074">
    <property type="term" value="P:DNA integration"/>
    <property type="evidence" value="ECO:0007669"/>
    <property type="project" value="InterPro"/>
</dbReference>
<feature type="domain" description="Tyr recombinase" evidence="2">
    <location>
        <begin position="6"/>
        <end position="48"/>
    </location>
</feature>
<dbReference type="AlphaFoldDB" id="A0A3B0WYE4"/>
<evidence type="ECO:0000259" key="2">
    <source>
        <dbReference type="Pfam" id="PF00589"/>
    </source>
</evidence>
<organism evidence="3">
    <name type="scientific">hydrothermal vent metagenome</name>
    <dbReference type="NCBI Taxonomy" id="652676"/>
    <lineage>
        <taxon>unclassified sequences</taxon>
        <taxon>metagenomes</taxon>
        <taxon>ecological metagenomes</taxon>
    </lineage>
</organism>
<reference evidence="3" key="1">
    <citation type="submission" date="2018-06" db="EMBL/GenBank/DDBJ databases">
        <authorList>
            <person name="Zhirakovskaya E."/>
        </authorList>
    </citation>
    <scope>NUCLEOTIDE SEQUENCE</scope>
</reference>
<gene>
    <name evidence="3" type="ORF">MNBD_GAMMA07-411</name>
</gene>
<dbReference type="Gene3D" id="1.10.443.10">
    <property type="entry name" value="Intergrase catalytic core"/>
    <property type="match status" value="1"/>
</dbReference>
<dbReference type="InterPro" id="IPR013762">
    <property type="entry name" value="Integrase-like_cat_sf"/>
</dbReference>
<sequence length="68" mass="7837">MEPRARPSFHEVRALGAELYRQAGWTEESIQQLLGHTNAKVTQTYLDRHRKDAVEYNVVESGLNLNIK</sequence>
<accession>A0A3B0WYE4</accession>
<name>A0A3B0WYE4_9ZZZZ</name>
<dbReference type="SUPFAM" id="SSF56349">
    <property type="entry name" value="DNA breaking-rejoining enzymes"/>
    <property type="match status" value="1"/>
</dbReference>
<dbReference type="InterPro" id="IPR011010">
    <property type="entry name" value="DNA_brk_join_enz"/>
</dbReference>
<evidence type="ECO:0000256" key="1">
    <source>
        <dbReference type="ARBA" id="ARBA00023172"/>
    </source>
</evidence>
<dbReference type="GO" id="GO:0006310">
    <property type="term" value="P:DNA recombination"/>
    <property type="evidence" value="ECO:0007669"/>
    <property type="project" value="UniProtKB-KW"/>
</dbReference>
<dbReference type="InterPro" id="IPR002104">
    <property type="entry name" value="Integrase_catalytic"/>
</dbReference>
<dbReference type="GO" id="GO:0003677">
    <property type="term" value="F:DNA binding"/>
    <property type="evidence" value="ECO:0007669"/>
    <property type="project" value="InterPro"/>
</dbReference>
<dbReference type="Pfam" id="PF00589">
    <property type="entry name" value="Phage_integrase"/>
    <property type="match status" value="1"/>
</dbReference>